<organism evidence="1 2">
    <name type="scientific">Candidatus Uhrbacteria bacterium CG_4_9_14_0_2_um_filter_41_50</name>
    <dbReference type="NCBI Taxonomy" id="1975031"/>
    <lineage>
        <taxon>Bacteria</taxon>
        <taxon>Candidatus Uhriibacteriota</taxon>
    </lineage>
</organism>
<evidence type="ECO:0000313" key="2">
    <source>
        <dbReference type="Proteomes" id="UP000230251"/>
    </source>
</evidence>
<protein>
    <submittedName>
        <fullName evidence="1">Uncharacterized protein</fullName>
    </submittedName>
</protein>
<comment type="caution">
    <text evidence="1">The sequence shown here is derived from an EMBL/GenBank/DDBJ whole genome shotgun (WGS) entry which is preliminary data.</text>
</comment>
<dbReference type="Proteomes" id="UP000230251">
    <property type="component" value="Unassembled WGS sequence"/>
</dbReference>
<gene>
    <name evidence="1" type="ORF">CO057_00240</name>
</gene>
<proteinExistence type="predicted"/>
<reference evidence="2" key="1">
    <citation type="submission" date="2017-09" db="EMBL/GenBank/DDBJ databases">
        <title>Depth-based differentiation of microbial function through sediment-hosted aquifers and enrichment of novel symbionts in the deep terrestrial subsurface.</title>
        <authorList>
            <person name="Probst A.J."/>
            <person name="Ladd B."/>
            <person name="Jarett J.K."/>
            <person name="Geller-Mcgrath D.E."/>
            <person name="Sieber C.M.K."/>
            <person name="Emerson J.B."/>
            <person name="Anantharaman K."/>
            <person name="Thomas B.C."/>
            <person name="Malmstrom R."/>
            <person name="Stieglmeier M."/>
            <person name="Klingl A."/>
            <person name="Woyke T."/>
            <person name="Ryan C.M."/>
            <person name="Banfield J.F."/>
        </authorList>
    </citation>
    <scope>NUCLEOTIDE SEQUENCE [LARGE SCALE GENOMIC DNA]</scope>
</reference>
<evidence type="ECO:0000313" key="1">
    <source>
        <dbReference type="EMBL" id="PJC24931.1"/>
    </source>
</evidence>
<sequence>MKGISKKRMALIIFLIITVVLIAIAVFYQIQESNYQKDADIIRLRHLKYYVGLIEEYKEKTGGYPLQENTIITDYPESFTDEQKNQLKSFPVYVEIANSWQEAEAKSYNDSIPFSHYNGNDQEFFKELERGLNKTINEYYDPQKVSTGRPNFYVYMVNEDGNYYFAVHTHNYHPFAFQLAKNYYKVEATSDSSNNDGQAITANTLLSDQNFNNEINNKLSNEGYFTDLDNSFLNESKMK</sequence>
<accession>A0A2M8EQG8</accession>
<dbReference type="EMBL" id="PFSI01000007">
    <property type="protein sequence ID" value="PJC24931.1"/>
    <property type="molecule type" value="Genomic_DNA"/>
</dbReference>
<dbReference type="AlphaFoldDB" id="A0A2M8EQG8"/>
<name>A0A2M8EQG8_9BACT</name>